<evidence type="ECO:0000313" key="3">
    <source>
        <dbReference type="EMBL" id="CAH0024451.1"/>
    </source>
</evidence>
<feature type="chain" id="PRO_5040442124" description="Cell wall protein" evidence="2">
    <location>
        <begin position="18"/>
        <end position="527"/>
    </location>
</feature>
<dbReference type="Proteomes" id="UP000696573">
    <property type="component" value="Unassembled WGS sequence"/>
</dbReference>
<feature type="compositionally biased region" description="Basic and acidic residues" evidence="1">
    <location>
        <begin position="435"/>
        <end position="447"/>
    </location>
</feature>
<feature type="region of interest" description="Disordered" evidence="1">
    <location>
        <begin position="400"/>
        <end position="527"/>
    </location>
</feature>
<dbReference type="EMBL" id="CABFNQ020000696">
    <property type="protein sequence ID" value="CAH0024451.1"/>
    <property type="molecule type" value="Genomic_DNA"/>
</dbReference>
<evidence type="ECO:0000313" key="4">
    <source>
        <dbReference type="Proteomes" id="UP000696573"/>
    </source>
</evidence>
<keyword evidence="4" id="KW-1185">Reference proteome</keyword>
<evidence type="ECO:0000256" key="2">
    <source>
        <dbReference type="SAM" id="SignalP"/>
    </source>
</evidence>
<feature type="compositionally biased region" description="Basic and acidic residues" evidence="1">
    <location>
        <begin position="284"/>
        <end position="298"/>
    </location>
</feature>
<feature type="signal peptide" evidence="2">
    <location>
        <begin position="1"/>
        <end position="17"/>
    </location>
</feature>
<comment type="caution">
    <text evidence="3">The sequence shown here is derived from an EMBL/GenBank/DDBJ whole genome shotgun (WGS) entry which is preliminary data.</text>
</comment>
<gene>
    <name evidence="3" type="ORF">CRHIZ90672A_00014967</name>
</gene>
<feature type="region of interest" description="Disordered" evidence="1">
    <location>
        <begin position="339"/>
        <end position="368"/>
    </location>
</feature>
<dbReference type="OrthoDB" id="4845881at2759"/>
<keyword evidence="2" id="KW-0732">Signal</keyword>
<feature type="compositionally biased region" description="Acidic residues" evidence="1">
    <location>
        <begin position="512"/>
        <end position="527"/>
    </location>
</feature>
<evidence type="ECO:0000256" key="1">
    <source>
        <dbReference type="SAM" id="MobiDB-lite"/>
    </source>
</evidence>
<accession>A0A9N9VJK3</accession>
<feature type="compositionally biased region" description="Gly residues" evidence="1">
    <location>
        <begin position="451"/>
        <end position="465"/>
    </location>
</feature>
<feature type="compositionally biased region" description="Acidic residues" evidence="1">
    <location>
        <begin position="468"/>
        <end position="497"/>
    </location>
</feature>
<evidence type="ECO:0008006" key="5">
    <source>
        <dbReference type="Google" id="ProtNLM"/>
    </source>
</evidence>
<organism evidence="3 4">
    <name type="scientific">Clonostachys rhizophaga</name>
    <dbReference type="NCBI Taxonomy" id="160324"/>
    <lineage>
        <taxon>Eukaryota</taxon>
        <taxon>Fungi</taxon>
        <taxon>Dikarya</taxon>
        <taxon>Ascomycota</taxon>
        <taxon>Pezizomycotina</taxon>
        <taxon>Sordariomycetes</taxon>
        <taxon>Hypocreomycetidae</taxon>
        <taxon>Hypocreales</taxon>
        <taxon>Bionectriaceae</taxon>
        <taxon>Clonostachys</taxon>
    </lineage>
</organism>
<feature type="compositionally biased region" description="Pro residues" evidence="1">
    <location>
        <begin position="301"/>
        <end position="312"/>
    </location>
</feature>
<dbReference type="AlphaFoldDB" id="A0A9N9VJK3"/>
<reference evidence="3" key="1">
    <citation type="submission" date="2021-10" db="EMBL/GenBank/DDBJ databases">
        <authorList>
            <person name="Piombo E."/>
        </authorList>
    </citation>
    <scope>NUCLEOTIDE SEQUENCE</scope>
</reference>
<feature type="compositionally biased region" description="Basic and acidic residues" evidence="1">
    <location>
        <begin position="240"/>
        <end position="252"/>
    </location>
</feature>
<proteinExistence type="predicted"/>
<sequence>MQSRLLVLAAAVATVSATHPLALPKLKRDLEVRQADDLDSVSIASGCSSAAIDLYTALPTPPPSLMTAALDGELQSALASPCEVTLAASLSSDLQEYASDIKTWYESHSSQVSSVLEECSDLVSLLGGSLTETDLPVCSTTAAASSARTTSGSASRTSSSRTASDTSAATPASSASGASQTGSQTSASATASSSTVPGSAGVKTSGSIFAAVAAGVFALVALLTSHKTSDLVSKPPPVEHINRHGEVQDHGHNLPKPPVVPPVVLLHVPRQLLLQAPQVEDDPEQRGREPQRDEHEQGGPEPVPAEPLAHPPAPEDDAAGADHDGVPLLVLDGGVVRADEPAHLPERGEVHDERGGELEGRDGGGVEPVGEAQPLHLGPVGRRHVAARAVADGAGVVRPEGVQVAGEEGVEGQRGGEVEQEQAGVGPGGVYATQEEGRVEQGQHGDDGDGLGDLGLDGAEVGGGDAEVFLDEEGDGGDLDGDGEEGGGVEEAAEAGEEDLRGDGSERGVEAGLEEEEDGEGEAEGHS</sequence>
<feature type="region of interest" description="Disordered" evidence="1">
    <location>
        <begin position="275"/>
        <end position="326"/>
    </location>
</feature>
<protein>
    <recommendedName>
        <fullName evidence="5">Cell wall protein</fullName>
    </recommendedName>
</protein>
<feature type="compositionally biased region" description="Basic and acidic residues" evidence="1">
    <location>
        <begin position="498"/>
        <end position="509"/>
    </location>
</feature>
<name>A0A9N9VJK3_9HYPO</name>
<feature type="region of interest" description="Disordered" evidence="1">
    <location>
        <begin position="146"/>
        <end position="200"/>
    </location>
</feature>
<feature type="region of interest" description="Disordered" evidence="1">
    <location>
        <begin position="228"/>
        <end position="256"/>
    </location>
</feature>
<feature type="compositionally biased region" description="Basic and acidic residues" evidence="1">
    <location>
        <begin position="339"/>
        <end position="364"/>
    </location>
</feature>